<sequence length="155" mass="16481">MGQLVGVIENKSTIAGLVRFELNRNLTGSGHERFTSAHEAKGPRPAAELARRLFDTGQVAGVHLYMNMVTVDLNKGFTSDGLFDIVRDMYQYWKPGMTPPAFEDLAPAADTPDAPAASGGDGSGGGGGLSEAAKRIPADLLERSRAALAKWKAEH</sequence>
<feature type="compositionally biased region" description="Low complexity" evidence="1">
    <location>
        <begin position="106"/>
        <end position="118"/>
    </location>
</feature>
<accession>A0A6J6NKH6</accession>
<proteinExistence type="predicted"/>
<evidence type="ECO:0000256" key="1">
    <source>
        <dbReference type="SAM" id="MobiDB-lite"/>
    </source>
</evidence>
<feature type="compositionally biased region" description="Gly residues" evidence="1">
    <location>
        <begin position="119"/>
        <end position="129"/>
    </location>
</feature>
<dbReference type="SUPFAM" id="SSF110836">
    <property type="entry name" value="Hypothetical protein SAV1430"/>
    <property type="match status" value="1"/>
</dbReference>
<organism evidence="2">
    <name type="scientific">freshwater metagenome</name>
    <dbReference type="NCBI Taxonomy" id="449393"/>
    <lineage>
        <taxon>unclassified sequences</taxon>
        <taxon>metagenomes</taxon>
        <taxon>ecological metagenomes</taxon>
    </lineage>
</organism>
<feature type="region of interest" description="Disordered" evidence="1">
    <location>
        <begin position="103"/>
        <end position="131"/>
    </location>
</feature>
<reference evidence="2" key="1">
    <citation type="submission" date="2020-05" db="EMBL/GenBank/DDBJ databases">
        <authorList>
            <person name="Chiriac C."/>
            <person name="Salcher M."/>
            <person name="Ghai R."/>
            <person name="Kavagutti S V."/>
        </authorList>
    </citation>
    <scope>NUCLEOTIDE SEQUENCE</scope>
</reference>
<gene>
    <name evidence="2" type="ORF">UFOPK2366_00532</name>
</gene>
<dbReference type="EMBL" id="CAEZXM010000075">
    <property type="protein sequence ID" value="CAB4686909.1"/>
    <property type="molecule type" value="Genomic_DNA"/>
</dbReference>
<evidence type="ECO:0000313" key="2">
    <source>
        <dbReference type="EMBL" id="CAB4686909.1"/>
    </source>
</evidence>
<dbReference type="InterPro" id="IPR036498">
    <property type="entry name" value="Nfu/NifU_N_sf"/>
</dbReference>
<protein>
    <submittedName>
        <fullName evidence="2">Unannotated protein</fullName>
    </submittedName>
</protein>
<dbReference type="Gene3D" id="3.30.1370.70">
    <property type="entry name" value="Scaffold protein Nfu/NifU, N-terminal domain"/>
    <property type="match status" value="1"/>
</dbReference>
<dbReference type="AlphaFoldDB" id="A0A6J6NKH6"/>
<name>A0A6J6NKH6_9ZZZZ</name>